<keyword evidence="2" id="KW-1185">Reference proteome</keyword>
<accession>A0ABW4JK54</accession>
<proteinExistence type="predicted"/>
<evidence type="ECO:0000313" key="2">
    <source>
        <dbReference type="Proteomes" id="UP001597079"/>
    </source>
</evidence>
<dbReference type="InterPro" id="IPR027417">
    <property type="entry name" value="P-loop_NTPase"/>
</dbReference>
<name>A0ABW4JK54_9BACL</name>
<evidence type="ECO:0000313" key="1">
    <source>
        <dbReference type="EMBL" id="MFD1675845.1"/>
    </source>
</evidence>
<dbReference type="EMBL" id="JBHUCX010000035">
    <property type="protein sequence ID" value="MFD1675845.1"/>
    <property type="molecule type" value="Genomic_DNA"/>
</dbReference>
<sequence>MANVIVVRGKAGVGKTTLAKALGKRLNTMVVHKDDIYDSVAVFLTDRNARNQICFDVLHQLLQSALSCEADIIIDFGHNHLDDVEQLKSWVEAQNGVLKPILCVCEDETVWAARLDARKANPSPNQVLTDVQALKEHYAKMRTGVLPGELVLDTTTDDNTLVERVIAYVQSRRT</sequence>
<dbReference type="Gene3D" id="3.40.50.300">
    <property type="entry name" value="P-loop containing nucleotide triphosphate hydrolases"/>
    <property type="match status" value="1"/>
</dbReference>
<dbReference type="RefSeq" id="WP_377943725.1">
    <property type="nucleotide sequence ID" value="NZ_JBHUCX010000035.1"/>
</dbReference>
<dbReference type="Pfam" id="PF13671">
    <property type="entry name" value="AAA_33"/>
    <property type="match status" value="1"/>
</dbReference>
<protein>
    <submittedName>
        <fullName evidence="1">AAA family ATPase</fullName>
    </submittedName>
</protein>
<dbReference type="PANTHER" id="PTHR37807:SF3">
    <property type="entry name" value="OS07G0160300 PROTEIN"/>
    <property type="match status" value="1"/>
</dbReference>
<dbReference type="SUPFAM" id="SSF52540">
    <property type="entry name" value="P-loop containing nucleoside triphosphate hydrolases"/>
    <property type="match status" value="1"/>
</dbReference>
<dbReference type="Proteomes" id="UP001597079">
    <property type="component" value="Unassembled WGS sequence"/>
</dbReference>
<gene>
    <name evidence="1" type="ORF">ACFSB2_14170</name>
</gene>
<organism evidence="1 2">
    <name type="scientific">Alicyclobacillus fodiniaquatilis</name>
    <dbReference type="NCBI Taxonomy" id="1661150"/>
    <lineage>
        <taxon>Bacteria</taxon>
        <taxon>Bacillati</taxon>
        <taxon>Bacillota</taxon>
        <taxon>Bacilli</taxon>
        <taxon>Bacillales</taxon>
        <taxon>Alicyclobacillaceae</taxon>
        <taxon>Alicyclobacillus</taxon>
    </lineage>
</organism>
<reference evidence="2" key="1">
    <citation type="journal article" date="2019" name="Int. J. Syst. Evol. Microbiol.">
        <title>The Global Catalogue of Microorganisms (GCM) 10K type strain sequencing project: providing services to taxonomists for standard genome sequencing and annotation.</title>
        <authorList>
            <consortium name="The Broad Institute Genomics Platform"/>
            <consortium name="The Broad Institute Genome Sequencing Center for Infectious Disease"/>
            <person name="Wu L."/>
            <person name="Ma J."/>
        </authorList>
    </citation>
    <scope>NUCLEOTIDE SEQUENCE [LARGE SCALE GENOMIC DNA]</scope>
    <source>
        <strain evidence="2">CGMCC 1.12286</strain>
    </source>
</reference>
<dbReference type="PANTHER" id="PTHR37807">
    <property type="entry name" value="OS07G0160300 PROTEIN"/>
    <property type="match status" value="1"/>
</dbReference>
<comment type="caution">
    <text evidence="1">The sequence shown here is derived from an EMBL/GenBank/DDBJ whole genome shotgun (WGS) entry which is preliminary data.</text>
</comment>